<evidence type="ECO:0000256" key="1">
    <source>
        <dbReference type="SAM" id="MobiDB-lite"/>
    </source>
</evidence>
<feature type="region of interest" description="Disordered" evidence="1">
    <location>
        <begin position="1"/>
        <end position="25"/>
    </location>
</feature>
<name>A0A0F9KB35_9ZZZZ</name>
<proteinExistence type="predicted"/>
<reference evidence="3" key="1">
    <citation type="journal article" date="2015" name="Nature">
        <title>Complex archaea that bridge the gap between prokaryotes and eukaryotes.</title>
        <authorList>
            <person name="Spang A."/>
            <person name="Saw J.H."/>
            <person name="Jorgensen S.L."/>
            <person name="Zaremba-Niedzwiedzka K."/>
            <person name="Martijn J."/>
            <person name="Lind A.E."/>
            <person name="van Eijk R."/>
            <person name="Schleper C."/>
            <person name="Guy L."/>
            <person name="Ettema T.J."/>
        </authorList>
    </citation>
    <scope>NUCLEOTIDE SEQUENCE</scope>
</reference>
<dbReference type="EMBL" id="LAZR01008347">
    <property type="protein sequence ID" value="KKM79349.1"/>
    <property type="molecule type" value="Genomic_DNA"/>
</dbReference>
<evidence type="ECO:0000313" key="3">
    <source>
        <dbReference type="EMBL" id="KKM79349.1"/>
    </source>
</evidence>
<dbReference type="Pfam" id="PF13005">
    <property type="entry name" value="zf-IS66"/>
    <property type="match status" value="1"/>
</dbReference>
<feature type="domain" description="Transposase IS66 zinc-finger binding" evidence="2">
    <location>
        <begin position="123"/>
        <end position="152"/>
    </location>
</feature>
<gene>
    <name evidence="3" type="ORF">LCGC14_1350830</name>
</gene>
<dbReference type="AlphaFoldDB" id="A0A0F9KB35"/>
<feature type="region of interest" description="Disordered" evidence="1">
    <location>
        <begin position="85"/>
        <end position="121"/>
    </location>
</feature>
<accession>A0A0F9KB35</accession>
<organism evidence="3">
    <name type="scientific">marine sediment metagenome</name>
    <dbReference type="NCBI Taxonomy" id="412755"/>
    <lineage>
        <taxon>unclassified sequences</taxon>
        <taxon>metagenomes</taxon>
        <taxon>ecological metagenomes</taxon>
    </lineage>
</organism>
<comment type="caution">
    <text evidence="3">The sequence shown here is derived from an EMBL/GenBank/DDBJ whole genome shotgun (WGS) entry which is preliminary data.</text>
</comment>
<protein>
    <recommendedName>
        <fullName evidence="2">Transposase IS66 zinc-finger binding domain-containing protein</fullName>
    </recommendedName>
</protein>
<evidence type="ECO:0000259" key="2">
    <source>
        <dbReference type="Pfam" id="PF13005"/>
    </source>
</evidence>
<sequence length="172" mass="18779">MSIDTQNLPPSRDIAPQYPDGQTDDPTVLKAMIAALQAENAKISATLRVHDQLVQALRLRIAKWQKLALEDLLVAVAEGDDGLIDEGHVEPSPDTADAPALRRRPRVSDATTRERRELDPGSCCPDCGGDLRVVGEDVSELLDMIAAQMKVIYYPAGYHAPDRPDQEVLSSL</sequence>
<dbReference type="InterPro" id="IPR024474">
    <property type="entry name" value="Znf_dom_IS66"/>
</dbReference>